<dbReference type="InterPro" id="IPR018357">
    <property type="entry name" value="Hexapep_transf_CS"/>
</dbReference>
<keyword evidence="7" id="KW-1185">Reference proteome</keyword>
<dbReference type="EMBL" id="BOQE01000001">
    <property type="protein sequence ID" value="GIM45488.1"/>
    <property type="molecule type" value="Genomic_DNA"/>
</dbReference>
<dbReference type="Proteomes" id="UP001057291">
    <property type="component" value="Unassembled WGS sequence"/>
</dbReference>
<dbReference type="GO" id="GO:0016740">
    <property type="term" value="F:transferase activity"/>
    <property type="evidence" value="ECO:0007669"/>
    <property type="project" value="UniProtKB-KW"/>
</dbReference>
<keyword evidence="1 6" id="KW-0808">Transferase</keyword>
<keyword evidence="2" id="KW-0677">Repeat</keyword>
<feature type="domain" description="PglD N-terminal" evidence="5">
    <location>
        <begin position="4"/>
        <end position="82"/>
    </location>
</feature>
<feature type="active site" description="Proton acceptor" evidence="3">
    <location>
        <position position="137"/>
    </location>
</feature>
<dbReference type="NCBIfam" id="TIGR03570">
    <property type="entry name" value="NeuD_NnaD"/>
    <property type="match status" value="1"/>
</dbReference>
<accession>A0AAV4LCJ5</accession>
<proteinExistence type="predicted"/>
<dbReference type="Pfam" id="PF17836">
    <property type="entry name" value="PglD_N"/>
    <property type="match status" value="1"/>
</dbReference>
<dbReference type="SUPFAM" id="SSF51161">
    <property type="entry name" value="Trimeric LpxA-like enzymes"/>
    <property type="match status" value="1"/>
</dbReference>
<evidence type="ECO:0000256" key="1">
    <source>
        <dbReference type="ARBA" id="ARBA00022679"/>
    </source>
</evidence>
<organism evidence="6 7">
    <name type="scientific">Collibacillus ludicampi</name>
    <dbReference type="NCBI Taxonomy" id="2771369"/>
    <lineage>
        <taxon>Bacteria</taxon>
        <taxon>Bacillati</taxon>
        <taxon>Bacillota</taxon>
        <taxon>Bacilli</taxon>
        <taxon>Bacillales</taxon>
        <taxon>Alicyclobacillaceae</taxon>
        <taxon>Collibacillus</taxon>
    </lineage>
</organism>
<dbReference type="PROSITE" id="PS00101">
    <property type="entry name" value="HEXAPEP_TRANSFERASES"/>
    <property type="match status" value="1"/>
</dbReference>
<dbReference type="CDD" id="cd03360">
    <property type="entry name" value="LbH_AT_putative"/>
    <property type="match status" value="1"/>
</dbReference>
<gene>
    <name evidence="6" type="primary">perB</name>
    <name evidence="6" type="ORF">DNHGIG_10370</name>
</gene>
<dbReference type="Pfam" id="PF14602">
    <property type="entry name" value="Hexapep_2"/>
    <property type="match status" value="2"/>
</dbReference>
<evidence type="ECO:0000259" key="5">
    <source>
        <dbReference type="Pfam" id="PF17836"/>
    </source>
</evidence>
<evidence type="ECO:0000256" key="3">
    <source>
        <dbReference type="PIRSR" id="PIRSR620019-1"/>
    </source>
</evidence>
<dbReference type="InterPro" id="IPR001451">
    <property type="entry name" value="Hexapep"/>
</dbReference>
<feature type="binding site" evidence="4">
    <location>
        <position position="70"/>
    </location>
    <ligand>
        <name>substrate</name>
    </ligand>
</feature>
<dbReference type="PANTHER" id="PTHR43300:SF7">
    <property type="entry name" value="UDP-N-ACETYLBACILLOSAMINE N-ACETYLTRANSFERASE"/>
    <property type="match status" value="1"/>
</dbReference>
<feature type="site" description="Increases basicity of active site His" evidence="3">
    <location>
        <position position="138"/>
    </location>
</feature>
<dbReference type="InterPro" id="IPR011004">
    <property type="entry name" value="Trimer_LpxA-like_sf"/>
</dbReference>
<evidence type="ECO:0000313" key="6">
    <source>
        <dbReference type="EMBL" id="GIM45488.1"/>
    </source>
</evidence>
<feature type="binding site" evidence="4">
    <location>
        <position position="167"/>
    </location>
    <ligand>
        <name>acetyl-CoA</name>
        <dbReference type="ChEBI" id="CHEBI:57288"/>
    </ligand>
</feature>
<feature type="binding site" evidence="4">
    <location>
        <position position="146"/>
    </location>
    <ligand>
        <name>acetyl-CoA</name>
        <dbReference type="ChEBI" id="CHEBI:57288"/>
    </ligand>
</feature>
<evidence type="ECO:0000256" key="4">
    <source>
        <dbReference type="PIRSR" id="PIRSR620019-2"/>
    </source>
</evidence>
<evidence type="ECO:0000256" key="2">
    <source>
        <dbReference type="ARBA" id="ARBA00022737"/>
    </source>
</evidence>
<sequence>MKEVFVVGAGGHAKVSIDILQSSGYTVVGIVDDNPSMLGKTVSGVQVIGQSSILEELYRSGLKEAFIAIGNNQIRMKIAEKMERMGFSFVKAIHPRSIVASSVQVGDGSLVAAGAVLNPDSCIGKQVIVNTGATVDHDCMVEEGAHIAPGSHLAGQVFIGKRTHIGIGTSVIQGIHIGEDSIVGAGSVVVRSLPAKVKAYGVPARIVETLI</sequence>
<dbReference type="Gene3D" id="2.160.10.10">
    <property type="entry name" value="Hexapeptide repeat proteins"/>
    <property type="match status" value="1"/>
</dbReference>
<dbReference type="AlphaFoldDB" id="A0AAV4LCJ5"/>
<dbReference type="RefSeq" id="WP_282198686.1">
    <property type="nucleotide sequence ID" value="NZ_BOQE01000001.1"/>
</dbReference>
<dbReference type="InterPro" id="IPR020019">
    <property type="entry name" value="AcTrfase_PglD-like"/>
</dbReference>
<dbReference type="PANTHER" id="PTHR43300">
    <property type="entry name" value="ACETYLTRANSFERASE"/>
    <property type="match status" value="1"/>
</dbReference>
<dbReference type="Gene3D" id="3.40.50.20">
    <property type="match status" value="1"/>
</dbReference>
<dbReference type="InterPro" id="IPR041561">
    <property type="entry name" value="PglD_N"/>
</dbReference>
<reference evidence="6" key="1">
    <citation type="journal article" date="2023" name="Int. J. Syst. Evol. Microbiol.">
        <title>Collibacillus ludicampi gen. nov., sp. nov., a new soil bacterium of the family Alicyclobacillaceae.</title>
        <authorList>
            <person name="Jojima T."/>
            <person name="Ioku Y."/>
            <person name="Fukuta Y."/>
            <person name="Shirasaka N."/>
            <person name="Matsumura Y."/>
            <person name="Mori M."/>
        </authorList>
    </citation>
    <scope>NUCLEOTIDE SEQUENCE</scope>
    <source>
        <strain evidence="6">TP075</strain>
    </source>
</reference>
<name>A0AAV4LCJ5_9BACL</name>
<protein>
    <submittedName>
        <fullName evidence="6">Hexapeptide transferase</fullName>
    </submittedName>
</protein>
<comment type="caution">
    <text evidence="6">The sequence shown here is derived from an EMBL/GenBank/DDBJ whole genome shotgun (WGS) entry which is preliminary data.</text>
</comment>
<dbReference type="InterPro" id="IPR050179">
    <property type="entry name" value="Trans_hexapeptide_repeat"/>
</dbReference>
<evidence type="ECO:0000313" key="7">
    <source>
        <dbReference type="Proteomes" id="UP001057291"/>
    </source>
</evidence>